<organism evidence="2 3">
    <name type="scientific">Cephalotus follicularis</name>
    <name type="common">Albany pitcher plant</name>
    <dbReference type="NCBI Taxonomy" id="3775"/>
    <lineage>
        <taxon>Eukaryota</taxon>
        <taxon>Viridiplantae</taxon>
        <taxon>Streptophyta</taxon>
        <taxon>Embryophyta</taxon>
        <taxon>Tracheophyta</taxon>
        <taxon>Spermatophyta</taxon>
        <taxon>Magnoliopsida</taxon>
        <taxon>eudicotyledons</taxon>
        <taxon>Gunneridae</taxon>
        <taxon>Pentapetalae</taxon>
        <taxon>rosids</taxon>
        <taxon>fabids</taxon>
        <taxon>Oxalidales</taxon>
        <taxon>Cephalotaceae</taxon>
        <taxon>Cephalotus</taxon>
    </lineage>
</organism>
<name>A0A1Q3ARX4_CEPFO</name>
<dbReference type="GO" id="GO:0003676">
    <property type="term" value="F:nucleic acid binding"/>
    <property type="evidence" value="ECO:0007669"/>
    <property type="project" value="InterPro"/>
</dbReference>
<sequence>MSWICVKNQVIQGIHDLSTSFNPKSHGSFLNQLSLNSLNINQIPIDVRYGTWIKWQVPAFGSLKLNTDGSSINNVCAGGWVVRDQSGEIILAFSSSFGTSNSAEAALKAMHLGLRLCSERGLSISSMELDSLFIVN</sequence>
<dbReference type="PANTHER" id="PTHR47723:SF19">
    <property type="entry name" value="POLYNUCLEOTIDYL TRANSFERASE, RIBONUCLEASE H-LIKE SUPERFAMILY PROTEIN"/>
    <property type="match status" value="1"/>
</dbReference>
<keyword evidence="3" id="KW-1185">Reference proteome</keyword>
<proteinExistence type="predicted"/>
<dbReference type="InParanoid" id="A0A1Q3ARX4"/>
<protein>
    <recommendedName>
        <fullName evidence="1">RNase H type-1 domain-containing protein</fullName>
    </recommendedName>
</protein>
<dbReference type="InterPro" id="IPR053151">
    <property type="entry name" value="RNase_H-like"/>
</dbReference>
<dbReference type="Gene3D" id="3.30.420.10">
    <property type="entry name" value="Ribonuclease H-like superfamily/Ribonuclease H"/>
    <property type="match status" value="1"/>
</dbReference>
<evidence type="ECO:0000259" key="1">
    <source>
        <dbReference type="Pfam" id="PF13456"/>
    </source>
</evidence>
<dbReference type="AlphaFoldDB" id="A0A1Q3ARX4"/>
<dbReference type="Proteomes" id="UP000187406">
    <property type="component" value="Unassembled WGS sequence"/>
</dbReference>
<dbReference type="PANTHER" id="PTHR47723">
    <property type="entry name" value="OS05G0353850 PROTEIN"/>
    <property type="match status" value="1"/>
</dbReference>
<gene>
    <name evidence="2" type="ORF">CFOL_v3_01924</name>
</gene>
<dbReference type="SUPFAM" id="SSF53098">
    <property type="entry name" value="Ribonuclease H-like"/>
    <property type="match status" value="1"/>
</dbReference>
<comment type="caution">
    <text evidence="2">The sequence shown here is derived from an EMBL/GenBank/DDBJ whole genome shotgun (WGS) entry which is preliminary data.</text>
</comment>
<dbReference type="EMBL" id="BDDD01000066">
    <property type="protein sequence ID" value="GAV58390.1"/>
    <property type="molecule type" value="Genomic_DNA"/>
</dbReference>
<evidence type="ECO:0000313" key="2">
    <source>
        <dbReference type="EMBL" id="GAV58390.1"/>
    </source>
</evidence>
<reference evidence="3" key="1">
    <citation type="submission" date="2016-04" db="EMBL/GenBank/DDBJ databases">
        <title>Cephalotus genome sequencing.</title>
        <authorList>
            <person name="Fukushima K."/>
            <person name="Hasebe M."/>
            <person name="Fang X."/>
        </authorList>
    </citation>
    <scope>NUCLEOTIDE SEQUENCE [LARGE SCALE GENOMIC DNA]</scope>
    <source>
        <strain evidence="3">cv. St1</strain>
    </source>
</reference>
<dbReference type="InterPro" id="IPR012337">
    <property type="entry name" value="RNaseH-like_sf"/>
</dbReference>
<accession>A0A1Q3ARX4</accession>
<dbReference type="InterPro" id="IPR044730">
    <property type="entry name" value="RNase_H-like_dom_plant"/>
</dbReference>
<feature type="domain" description="RNase H type-1" evidence="1">
    <location>
        <begin position="66"/>
        <end position="135"/>
    </location>
</feature>
<dbReference type="CDD" id="cd06222">
    <property type="entry name" value="RNase_H_like"/>
    <property type="match status" value="1"/>
</dbReference>
<dbReference type="Pfam" id="PF13456">
    <property type="entry name" value="RVT_3"/>
    <property type="match status" value="1"/>
</dbReference>
<evidence type="ECO:0000313" key="3">
    <source>
        <dbReference type="Proteomes" id="UP000187406"/>
    </source>
</evidence>
<dbReference type="OrthoDB" id="1687712at2759"/>
<dbReference type="GO" id="GO:0004523">
    <property type="term" value="F:RNA-DNA hybrid ribonuclease activity"/>
    <property type="evidence" value="ECO:0007669"/>
    <property type="project" value="InterPro"/>
</dbReference>
<dbReference type="InterPro" id="IPR002156">
    <property type="entry name" value="RNaseH_domain"/>
</dbReference>
<dbReference type="InterPro" id="IPR036397">
    <property type="entry name" value="RNaseH_sf"/>
</dbReference>